<feature type="domain" description="ABC transmembrane type-1" evidence="8">
    <location>
        <begin position="68"/>
        <end position="282"/>
    </location>
</feature>
<name>A0ABT9ZN59_9BACI</name>
<dbReference type="SUPFAM" id="SSF161098">
    <property type="entry name" value="MetI-like"/>
    <property type="match status" value="1"/>
</dbReference>
<proteinExistence type="inferred from homology"/>
<protein>
    <submittedName>
        <fullName evidence="9">Multiple sugar transport system permease protein</fullName>
    </submittedName>
</protein>
<evidence type="ECO:0000256" key="2">
    <source>
        <dbReference type="ARBA" id="ARBA00022448"/>
    </source>
</evidence>
<feature type="transmembrane region" description="Helical" evidence="7">
    <location>
        <begin position="67"/>
        <end position="93"/>
    </location>
</feature>
<evidence type="ECO:0000256" key="5">
    <source>
        <dbReference type="ARBA" id="ARBA00022989"/>
    </source>
</evidence>
<feature type="transmembrane region" description="Helical" evidence="7">
    <location>
        <begin position="201"/>
        <end position="223"/>
    </location>
</feature>
<keyword evidence="5 7" id="KW-1133">Transmembrane helix</keyword>
<evidence type="ECO:0000256" key="3">
    <source>
        <dbReference type="ARBA" id="ARBA00022475"/>
    </source>
</evidence>
<dbReference type="EMBL" id="JAUSUG010000001">
    <property type="protein sequence ID" value="MDQ0252663.1"/>
    <property type="molecule type" value="Genomic_DNA"/>
</dbReference>
<dbReference type="PANTHER" id="PTHR43005">
    <property type="entry name" value="BLR7065 PROTEIN"/>
    <property type="match status" value="1"/>
</dbReference>
<organism evidence="9 10">
    <name type="scientific">Evansella vedderi</name>
    <dbReference type="NCBI Taxonomy" id="38282"/>
    <lineage>
        <taxon>Bacteria</taxon>
        <taxon>Bacillati</taxon>
        <taxon>Bacillota</taxon>
        <taxon>Bacilli</taxon>
        <taxon>Bacillales</taxon>
        <taxon>Bacillaceae</taxon>
        <taxon>Evansella</taxon>
    </lineage>
</organism>
<evidence type="ECO:0000259" key="8">
    <source>
        <dbReference type="PROSITE" id="PS50928"/>
    </source>
</evidence>
<keyword evidence="2 7" id="KW-0813">Transport</keyword>
<evidence type="ECO:0000256" key="1">
    <source>
        <dbReference type="ARBA" id="ARBA00004651"/>
    </source>
</evidence>
<dbReference type="PANTHER" id="PTHR43005:SF1">
    <property type="entry name" value="SPERMIDINE_PUTRESCINE TRANSPORT SYSTEM PERMEASE PROTEIN"/>
    <property type="match status" value="1"/>
</dbReference>
<keyword evidence="3" id="KW-1003">Cell membrane</keyword>
<comment type="subcellular location">
    <subcellularLocation>
        <location evidence="1 7">Cell membrane</location>
        <topology evidence="1 7">Multi-pass membrane protein</topology>
    </subcellularLocation>
</comment>
<feature type="transmembrane region" description="Helical" evidence="7">
    <location>
        <begin position="102"/>
        <end position="125"/>
    </location>
</feature>
<dbReference type="CDD" id="cd06261">
    <property type="entry name" value="TM_PBP2"/>
    <property type="match status" value="1"/>
</dbReference>
<comment type="similarity">
    <text evidence="7">Belongs to the binding-protein-dependent transport system permease family.</text>
</comment>
<evidence type="ECO:0000256" key="4">
    <source>
        <dbReference type="ARBA" id="ARBA00022692"/>
    </source>
</evidence>
<dbReference type="InterPro" id="IPR035906">
    <property type="entry name" value="MetI-like_sf"/>
</dbReference>
<feature type="transmembrane region" description="Helical" evidence="7">
    <location>
        <begin position="7"/>
        <end position="29"/>
    </location>
</feature>
<accession>A0ABT9ZN59</accession>
<keyword evidence="6 7" id="KW-0472">Membrane</keyword>
<gene>
    <name evidence="9" type="ORF">J2S74_000035</name>
</gene>
<evidence type="ECO:0000256" key="6">
    <source>
        <dbReference type="ARBA" id="ARBA00023136"/>
    </source>
</evidence>
<keyword evidence="10" id="KW-1185">Reference proteome</keyword>
<comment type="caution">
    <text evidence="9">The sequence shown here is derived from an EMBL/GenBank/DDBJ whole genome shotgun (WGS) entry which is preliminary data.</text>
</comment>
<dbReference type="RefSeq" id="WP_307320321.1">
    <property type="nucleotide sequence ID" value="NZ_JAUSUG010000001.1"/>
</dbReference>
<dbReference type="Proteomes" id="UP001230005">
    <property type="component" value="Unassembled WGS sequence"/>
</dbReference>
<sequence length="292" mass="33095">MKKRESLTGVFFILPALLVLFIVVFYPLAWTFWLSLQQKILIAPHRDQFLGLGHFQTIFSSGEIWDFLVITLIFTISSVLLKIIFGMIGALLLHQSYPGTKVYWSLFTIPWLIPSVVAALIWRWMLHEQFGIVNQVLISVGVLETPIPWLSRELLALVAVILVDAWVGLPFMIIVCLAGLKTIPEQWYEASRVDGANAFQQFVYITLPGMKAILLVMGTLSFIGTFNSFNIIYTMTGGGPVNATNTLVIHIYRTAFTEYNFGMASALAVVTFIFISFFVLYYRRLLDKEGEF</sequence>
<reference evidence="9 10" key="1">
    <citation type="submission" date="2023-07" db="EMBL/GenBank/DDBJ databases">
        <title>Genomic Encyclopedia of Type Strains, Phase IV (KMG-IV): sequencing the most valuable type-strain genomes for metagenomic binning, comparative biology and taxonomic classification.</title>
        <authorList>
            <person name="Goeker M."/>
        </authorList>
    </citation>
    <scope>NUCLEOTIDE SEQUENCE [LARGE SCALE GENOMIC DNA]</scope>
    <source>
        <strain evidence="9 10">DSM 9768</strain>
    </source>
</reference>
<dbReference type="Gene3D" id="1.10.3720.10">
    <property type="entry name" value="MetI-like"/>
    <property type="match status" value="1"/>
</dbReference>
<feature type="transmembrane region" description="Helical" evidence="7">
    <location>
        <begin position="154"/>
        <end position="180"/>
    </location>
</feature>
<dbReference type="Pfam" id="PF00528">
    <property type="entry name" value="BPD_transp_1"/>
    <property type="match status" value="1"/>
</dbReference>
<keyword evidence="4 7" id="KW-0812">Transmembrane</keyword>
<evidence type="ECO:0000313" key="10">
    <source>
        <dbReference type="Proteomes" id="UP001230005"/>
    </source>
</evidence>
<dbReference type="InterPro" id="IPR000515">
    <property type="entry name" value="MetI-like"/>
</dbReference>
<evidence type="ECO:0000256" key="7">
    <source>
        <dbReference type="RuleBase" id="RU363032"/>
    </source>
</evidence>
<feature type="transmembrane region" description="Helical" evidence="7">
    <location>
        <begin position="261"/>
        <end position="282"/>
    </location>
</feature>
<evidence type="ECO:0000313" key="9">
    <source>
        <dbReference type="EMBL" id="MDQ0252663.1"/>
    </source>
</evidence>
<keyword evidence="9" id="KW-0762">Sugar transport</keyword>
<dbReference type="PROSITE" id="PS50928">
    <property type="entry name" value="ABC_TM1"/>
    <property type="match status" value="1"/>
</dbReference>